<dbReference type="GeneID" id="15803946"/>
<dbReference type="AlphaFoldDB" id="L0AWZ7"/>
<feature type="compositionally biased region" description="Basic and acidic residues" evidence="1">
    <location>
        <begin position="754"/>
        <end position="775"/>
    </location>
</feature>
<dbReference type="STRING" id="1537102.L0AWZ7"/>
<feature type="compositionally biased region" description="Polar residues" evidence="1">
    <location>
        <begin position="473"/>
        <end position="487"/>
    </location>
</feature>
<proteinExistence type="predicted"/>
<dbReference type="RefSeq" id="XP_004829783.1">
    <property type="nucleotide sequence ID" value="XM_004829726.1"/>
</dbReference>
<evidence type="ECO:0000313" key="3">
    <source>
        <dbReference type="Proteomes" id="UP000031512"/>
    </source>
</evidence>
<dbReference type="Gene3D" id="2.60.120.1540">
    <property type="match status" value="1"/>
</dbReference>
<feature type="compositionally biased region" description="Low complexity" evidence="1">
    <location>
        <begin position="822"/>
        <end position="856"/>
    </location>
</feature>
<dbReference type="EMBL" id="CP001669">
    <property type="protein sequence ID" value="AFZ80117.1"/>
    <property type="molecule type" value="Genomic_DNA"/>
</dbReference>
<name>L0AWZ7_THEEQ</name>
<organism evidence="2 3">
    <name type="scientific">Theileria equi strain WA</name>
    <dbReference type="NCBI Taxonomy" id="1537102"/>
    <lineage>
        <taxon>Eukaryota</taxon>
        <taxon>Sar</taxon>
        <taxon>Alveolata</taxon>
        <taxon>Apicomplexa</taxon>
        <taxon>Aconoidasida</taxon>
        <taxon>Piroplasmida</taxon>
        <taxon>Theileriidae</taxon>
        <taxon>Theileria</taxon>
    </lineage>
</organism>
<evidence type="ECO:0000313" key="2">
    <source>
        <dbReference type="EMBL" id="AFZ80117.1"/>
    </source>
</evidence>
<feature type="compositionally biased region" description="Acidic residues" evidence="1">
    <location>
        <begin position="783"/>
        <end position="795"/>
    </location>
</feature>
<evidence type="ECO:0000256" key="1">
    <source>
        <dbReference type="SAM" id="MobiDB-lite"/>
    </source>
</evidence>
<dbReference type="Proteomes" id="UP000031512">
    <property type="component" value="Chromosome 1"/>
</dbReference>
<dbReference type="KEGG" id="beq:BEWA_029680"/>
<feature type="region of interest" description="Disordered" evidence="1">
    <location>
        <begin position="699"/>
        <end position="875"/>
    </location>
</feature>
<feature type="compositionally biased region" description="Acidic residues" evidence="1">
    <location>
        <begin position="491"/>
        <end position="506"/>
    </location>
</feature>
<feature type="compositionally biased region" description="Basic and acidic residues" evidence="1">
    <location>
        <begin position="519"/>
        <end position="538"/>
    </location>
</feature>
<dbReference type="eggNOG" id="KOG1366">
    <property type="taxonomic scope" value="Eukaryota"/>
</dbReference>
<keyword evidence="3" id="KW-1185">Reference proteome</keyword>
<feature type="compositionally biased region" description="Basic and acidic residues" evidence="1">
    <location>
        <begin position="721"/>
        <end position="730"/>
    </location>
</feature>
<reference evidence="2 3" key="1">
    <citation type="journal article" date="2012" name="BMC Genomics">
        <title>Comparative genomic analysis and phylogenetic position of Theileria equi.</title>
        <authorList>
            <person name="Kappmeyer L.S."/>
            <person name="Thiagarajan M."/>
            <person name="Herndon D.R."/>
            <person name="Ramsay J.D."/>
            <person name="Caler E."/>
            <person name="Djikeng A."/>
            <person name="Gillespie J.J."/>
            <person name="Lau A.O."/>
            <person name="Roalson E.H."/>
            <person name="Silva J.C."/>
            <person name="Silva M.G."/>
            <person name="Suarez C.E."/>
            <person name="Ueti M.W."/>
            <person name="Nene V.M."/>
            <person name="Mealey R.H."/>
            <person name="Knowles D.P."/>
            <person name="Brayton K.A."/>
        </authorList>
    </citation>
    <scope>NUCLEOTIDE SEQUENCE [LARGE SCALE GENOMIC DNA]</scope>
    <source>
        <strain evidence="2 3">WA</strain>
    </source>
</reference>
<gene>
    <name evidence="2" type="ORF">BEWA_029680</name>
</gene>
<dbReference type="OrthoDB" id="6359008at2759"/>
<sequence length="1019" mass="111186">MSAGELTLNVKCQGGDKGQCNCGAGPLPGITAKKETDLQSVRGFYSYVHERKTPFTLKKTLGNNEELDGNDVDSVTKVSVFYWNENETRPLLLEIIKNNNDLEKEYYYKYGNNENEAGGQHHLWRHQNRDGGISLQSRLDERNLGINNVFPLDLDNPEKRIQSTSNAAKDKGLERVSSVPQLTGTDYVVTEYRFINHDGNTRFSRVEYGKEKANGIEIPAGTTTNVRLYSSPVSNSPIMFEFVGLAGGNSTFFDTKDGINWGKVINSDGFYDKNKSKDHPLPTEALKNKLDELACFYYNAVTIDISYDLSTRKKDKWYCCNKHNNNEKVHVEQKEVSCKVENHKSTSTIKAYRHSIDSSSKLTAIKYYLSSDGPKKNRKRITSRKLSLPIPGPVDVYVFYCREDPILVYVDASRSTSSHANTGWFRKSTKNNKNQWTHFSGSLKDLTPTNITDCRKWSKLVGVLEKLSCNELSKCSNSPSLARTEGSSGSGEEDDIHLGESEEEDESYKTPATPGKGPEVSEKGETNQGTKKDEEKSKTAGYKVNSGARVDTVEELWRVLDPLIKLGLTGPALTATLGPVTVGTALNLADEALEHILSTEEVPAADLSDQVPDTESETKILLQGTPVAQMAENTFSMSTEHARDVHKSPQQCGSTAQDNAHSLTGVPSEVTSIVHNPDGTTALEVTNATGQPLFRVLPLYKDPLPDNRPGTVPGDTGASKTDGERVDKAEQASQDTIQATEFPPSPEEQPIPQEKPKEQLELKGPLRSEGQDARAQDQAGAEEGNEASSDDENSSEEQGTGALPNGPTGERDETGRGTQQDTTSSTPAPEPAKPTTASPALPEKAAASNTTSDTTAPVQAPGEDGEGSPGAQPLAGVTTAATGFTVLTGLGSTSGTLAGAGGLTGFAYWIYKRSKGDPWVTRHISPLHIQFKTQYGKRPHGTSSIKRYGGSHIQELTNERCKMAKKEGIIHDPKMLFVSNVDPEITQDALDYFFQYIHGPLTSSTTLVKDKITGGFMYM</sequence>
<accession>L0AWZ7</accession>
<dbReference type="VEuPathDB" id="PiroplasmaDB:BEWA_029680"/>
<feature type="region of interest" description="Disordered" evidence="1">
    <location>
        <begin position="473"/>
        <end position="540"/>
    </location>
</feature>
<protein>
    <submittedName>
        <fullName evidence="2">Uncharacterized protein</fullName>
    </submittedName>
</protein>